<evidence type="ECO:0000256" key="1">
    <source>
        <dbReference type="SAM" id="Phobius"/>
    </source>
</evidence>
<feature type="domain" description="Sgo0707-like N2" evidence="5">
    <location>
        <begin position="204"/>
        <end position="313"/>
    </location>
</feature>
<dbReference type="Pfam" id="PF17802">
    <property type="entry name" value="SpaA"/>
    <property type="match status" value="1"/>
</dbReference>
<dbReference type="EMBL" id="JAEHOI010000001">
    <property type="protein sequence ID" value="MBK0420488.1"/>
    <property type="molecule type" value="Genomic_DNA"/>
</dbReference>
<dbReference type="Pfam" id="PF16555">
    <property type="entry name" value="GramPos_pilinD1"/>
    <property type="match status" value="1"/>
</dbReference>
<evidence type="ECO:0000256" key="2">
    <source>
        <dbReference type="SAM" id="SignalP"/>
    </source>
</evidence>
<gene>
    <name evidence="6" type="ORF">JD292_00100</name>
</gene>
<feature type="signal peptide" evidence="2">
    <location>
        <begin position="1"/>
        <end position="36"/>
    </location>
</feature>
<keyword evidence="1" id="KW-0472">Membrane</keyword>
<dbReference type="Gene3D" id="2.60.40.10">
    <property type="entry name" value="Immunoglobulins"/>
    <property type="match status" value="2"/>
</dbReference>
<dbReference type="AlphaFoldDB" id="A0A934Q9X8"/>
<dbReference type="InterPro" id="IPR032364">
    <property type="entry name" value="GramPos_pilinD1_N"/>
</dbReference>
<evidence type="ECO:0000313" key="6">
    <source>
        <dbReference type="EMBL" id="MBK0420488.1"/>
    </source>
</evidence>
<dbReference type="InterPro" id="IPR041033">
    <property type="entry name" value="SpaA_PFL_dom_1"/>
</dbReference>
<dbReference type="InterPro" id="IPR013783">
    <property type="entry name" value="Ig-like_fold"/>
</dbReference>
<protein>
    <submittedName>
        <fullName evidence="6">SpaH/EbpB family LPXTG-anchored major pilin</fullName>
    </submittedName>
</protein>
<feature type="transmembrane region" description="Helical" evidence="1">
    <location>
        <begin position="441"/>
        <end position="460"/>
    </location>
</feature>
<keyword evidence="1" id="KW-0812">Transmembrane</keyword>
<sequence>MKLHHPPRSVRSRPAAALVAALVFLSALIPGTAALAEPPGGLTGTSGDLVIHKHAGTPGAAGNGQEITDTSALGIGLRGVQFTIARVSYDGTPISLTEAAGWDLAKNATLPLSGRYSSAPIAGGPIVTDASGTATAAALPYGLYLVTETSAGPNTVTAPAQPFLVTVPYPNETTGGWLTRVHVYPKNQLADSHQFTAGKPAKPVLGDPITWTATVSVPRPSSGSTYTRFAITDKLDPRLQFTGVTVTRDGVPLTEGVDYTVTAPTPGNGNTVTVTPTLASVRTGQNYSVQVTTRVTGTGEIVNSATRIVNDVETALGPAQTNWGALRLVKHAQGSQDALKGAQFELYAADRTTLLVPAQETGGDGSILFPGLWVGNDATKSAEFCLKETRAPAGYVLPADPWTCRAIASSEPSTRVEWSVTNARHTGLPLPLTGGAGTTTLLAGGAVLVLSAAVWGTWGARRRRAEA</sequence>
<dbReference type="NCBIfam" id="NF033902">
    <property type="entry name" value="iso_D2_wall_anc"/>
    <property type="match status" value="1"/>
</dbReference>
<organism evidence="6 7">
    <name type="scientific">Leucobacter edaphi</name>
    <dbReference type="NCBI Taxonomy" id="2796472"/>
    <lineage>
        <taxon>Bacteria</taxon>
        <taxon>Bacillati</taxon>
        <taxon>Actinomycetota</taxon>
        <taxon>Actinomycetes</taxon>
        <taxon>Micrococcales</taxon>
        <taxon>Microbacteriaceae</taxon>
        <taxon>Leucobacter</taxon>
    </lineage>
</organism>
<evidence type="ECO:0000259" key="4">
    <source>
        <dbReference type="Pfam" id="PF17802"/>
    </source>
</evidence>
<dbReference type="NCBIfam" id="TIGR01167">
    <property type="entry name" value="LPXTG_anchor"/>
    <property type="match status" value="1"/>
</dbReference>
<dbReference type="GO" id="GO:0005975">
    <property type="term" value="P:carbohydrate metabolic process"/>
    <property type="evidence" value="ECO:0007669"/>
    <property type="project" value="UniProtKB-ARBA"/>
</dbReference>
<comment type="caution">
    <text evidence="6">The sequence shown here is derived from an EMBL/GenBank/DDBJ whole genome shotgun (WGS) entry which is preliminary data.</text>
</comment>
<dbReference type="InterPro" id="IPR026466">
    <property type="entry name" value="Fim_isopep_form_D2_dom"/>
</dbReference>
<keyword evidence="1" id="KW-1133">Transmembrane helix</keyword>
<dbReference type="InterPro" id="IPR048052">
    <property type="entry name" value="FM1-like"/>
</dbReference>
<reference evidence="6" key="1">
    <citation type="submission" date="2020-12" db="EMBL/GenBank/DDBJ databases">
        <title>Leucobacter sp. CAS2, isolated from Chromium sludge.</title>
        <authorList>
            <person name="Xu Z."/>
        </authorList>
    </citation>
    <scope>NUCLEOTIDE SEQUENCE</scope>
    <source>
        <strain evidence="6">CSA2</strain>
    </source>
</reference>
<feature type="domain" description="SpaA-like prealbumin fold" evidence="4">
    <location>
        <begin position="325"/>
        <end position="405"/>
    </location>
</feature>
<accession>A0A934Q9X8</accession>
<dbReference type="Pfam" id="PF20623">
    <property type="entry name" value="Sgo0707_N2"/>
    <property type="match status" value="1"/>
</dbReference>
<keyword evidence="7" id="KW-1185">Reference proteome</keyword>
<dbReference type="Gene3D" id="2.60.40.740">
    <property type="match status" value="1"/>
</dbReference>
<dbReference type="Proteomes" id="UP000618733">
    <property type="component" value="Unassembled WGS sequence"/>
</dbReference>
<name>A0A934Q9X8_9MICO</name>
<dbReference type="InterPro" id="IPR046473">
    <property type="entry name" value="Sgo0707-like_N2"/>
</dbReference>
<feature type="chain" id="PRO_5037301994" evidence="2">
    <location>
        <begin position="37"/>
        <end position="467"/>
    </location>
</feature>
<proteinExistence type="predicted"/>
<dbReference type="RefSeq" id="WP_200130713.1">
    <property type="nucleotide sequence ID" value="NZ_JAEHOI010000001.1"/>
</dbReference>
<evidence type="ECO:0000313" key="7">
    <source>
        <dbReference type="Proteomes" id="UP000618733"/>
    </source>
</evidence>
<dbReference type="NCBIfam" id="TIGR04226">
    <property type="entry name" value="RrgB_K2N_iso_D2"/>
    <property type="match status" value="1"/>
</dbReference>
<evidence type="ECO:0000259" key="5">
    <source>
        <dbReference type="Pfam" id="PF20623"/>
    </source>
</evidence>
<evidence type="ECO:0000259" key="3">
    <source>
        <dbReference type="Pfam" id="PF16555"/>
    </source>
</evidence>
<keyword evidence="2" id="KW-0732">Signal</keyword>
<feature type="domain" description="Gram-positive pilin subunit D1 N-terminal" evidence="3">
    <location>
        <begin position="46"/>
        <end position="188"/>
    </location>
</feature>